<feature type="domain" description="V-type proton ATPase subunit S1/VOA1 transmembrane" evidence="7">
    <location>
        <begin position="415"/>
        <end position="453"/>
    </location>
</feature>
<dbReference type="FunCoup" id="A0A6P8IRV3">
    <property type="interactions" value="325"/>
</dbReference>
<keyword evidence="3 6" id="KW-0812">Transmembrane</keyword>
<dbReference type="AlphaFoldDB" id="A0A6P8IRV3"/>
<dbReference type="GeneID" id="116304306"/>
<dbReference type="InParanoid" id="A0A6P8IRV3"/>
<dbReference type="GO" id="GO:0030641">
    <property type="term" value="P:regulation of cellular pH"/>
    <property type="evidence" value="ECO:0007669"/>
    <property type="project" value="TreeGrafter"/>
</dbReference>
<proteinExistence type="inferred from homology"/>
<evidence type="ECO:0000313" key="8">
    <source>
        <dbReference type="Proteomes" id="UP000515163"/>
    </source>
</evidence>
<evidence type="ECO:0000256" key="2">
    <source>
        <dbReference type="ARBA" id="ARBA00009037"/>
    </source>
</evidence>
<dbReference type="GO" id="GO:0001671">
    <property type="term" value="F:ATPase activator activity"/>
    <property type="evidence" value="ECO:0007669"/>
    <property type="project" value="TreeGrafter"/>
</dbReference>
<dbReference type="InterPro" id="IPR008388">
    <property type="entry name" value="Ac45_acc_su"/>
</dbReference>
<dbReference type="GO" id="GO:0033176">
    <property type="term" value="C:proton-transporting V-type ATPase complex"/>
    <property type="evidence" value="ECO:0007669"/>
    <property type="project" value="TreeGrafter"/>
</dbReference>
<keyword evidence="8" id="KW-1185">Reference proteome</keyword>
<comment type="similarity">
    <text evidence="2">Belongs to the vacuolar ATPase subunit S1 family.</text>
</comment>
<evidence type="ECO:0000259" key="7">
    <source>
        <dbReference type="Pfam" id="PF20520"/>
    </source>
</evidence>
<evidence type="ECO:0000256" key="3">
    <source>
        <dbReference type="ARBA" id="ARBA00022692"/>
    </source>
</evidence>
<sequence length="465" mass="52461">MIFLFKMAAIRHNLVWFLSLLFCHYSLIFASHVPVFMWSKDSPLSPEKPLLAGHTVSAQDFKEKYLRNVLQKTQSVILFLQDRLSIDDVTRYGDAYSTGSHGDAFSNLKFAIQKANSSVVLPSVEVETSGVTSDLIEYVKENIKGKVMIVKGDELKSFKAENYLLDDKVTNVFIINLHPVELSYHESAELAFKENDEVIAMVTKEISKLGTSYTCILTAQAPNKDVSNLVEAEEISSLPHDRFRRDVEADSSENKSVDIVYLNNTLFANGSCVFVYMKGLYLRHFNETFNFFNMSDISGTVESDCSNYSSVSFTMLLKDGGFVVLKLRGDFNVTRSDWKCVKLSATIKRKAGDVSVDKPIVFPCDKEIHVPLKMSYHCYNSTFIGGNYSLSFLNFQIQPYRIKNNKFSYSYDCVGFFSIPILMGLFTTGILLLILFFGIMAVFSITTMDRFDDPKGSQRSFGSTG</sequence>
<reference evidence="9" key="1">
    <citation type="submission" date="2025-08" db="UniProtKB">
        <authorList>
            <consortium name="RefSeq"/>
        </authorList>
    </citation>
    <scope>IDENTIFICATION</scope>
    <source>
        <tissue evidence="9">Tentacle</tissue>
    </source>
</reference>
<protein>
    <submittedName>
        <fullName evidence="9">V-type proton ATPase subunit S1-like</fullName>
    </submittedName>
</protein>
<keyword evidence="4 6" id="KW-1133">Transmembrane helix</keyword>
<organism evidence="8 9">
    <name type="scientific">Actinia tenebrosa</name>
    <name type="common">Australian red waratah sea anemone</name>
    <dbReference type="NCBI Taxonomy" id="6105"/>
    <lineage>
        <taxon>Eukaryota</taxon>
        <taxon>Metazoa</taxon>
        <taxon>Cnidaria</taxon>
        <taxon>Anthozoa</taxon>
        <taxon>Hexacorallia</taxon>
        <taxon>Actiniaria</taxon>
        <taxon>Actiniidae</taxon>
        <taxon>Actinia</taxon>
    </lineage>
</organism>
<evidence type="ECO:0000256" key="1">
    <source>
        <dbReference type="ARBA" id="ARBA00004167"/>
    </source>
</evidence>
<accession>A0A6P8IRV3</accession>
<dbReference type="OrthoDB" id="9985059at2759"/>
<dbReference type="RefSeq" id="XP_031569876.1">
    <property type="nucleotide sequence ID" value="XM_031714016.1"/>
</dbReference>
<keyword evidence="5 6" id="KW-0472">Membrane</keyword>
<dbReference type="InterPro" id="IPR046756">
    <property type="entry name" value="VAS1/VOA1_TM"/>
</dbReference>
<evidence type="ECO:0000256" key="4">
    <source>
        <dbReference type="ARBA" id="ARBA00022989"/>
    </source>
</evidence>
<dbReference type="KEGG" id="aten:116304306"/>
<comment type="subcellular location">
    <subcellularLocation>
        <location evidence="1">Membrane</location>
        <topology evidence="1">Single-pass membrane protein</topology>
    </subcellularLocation>
</comment>
<feature type="transmembrane region" description="Helical" evidence="6">
    <location>
        <begin position="414"/>
        <end position="445"/>
    </location>
</feature>
<gene>
    <name evidence="9" type="primary">LOC116304306</name>
</gene>
<dbReference type="Gene3D" id="2.40.160.110">
    <property type="match status" value="1"/>
</dbReference>
<evidence type="ECO:0000256" key="6">
    <source>
        <dbReference type="SAM" id="Phobius"/>
    </source>
</evidence>
<dbReference type="PANTHER" id="PTHR12471">
    <property type="entry name" value="VACUOLAR ATP SYNTHASE SUBUNIT S1"/>
    <property type="match status" value="1"/>
</dbReference>
<evidence type="ECO:0000313" key="9">
    <source>
        <dbReference type="RefSeq" id="XP_031569876.1"/>
    </source>
</evidence>
<dbReference type="PANTHER" id="PTHR12471:SF7">
    <property type="entry name" value="V-TYPE PROTON ATPASE SUBUNIT S1"/>
    <property type="match status" value="1"/>
</dbReference>
<name>A0A6P8IRV3_ACTTE</name>
<dbReference type="Proteomes" id="UP000515163">
    <property type="component" value="Unplaced"/>
</dbReference>
<evidence type="ECO:0000256" key="5">
    <source>
        <dbReference type="ARBA" id="ARBA00023136"/>
    </source>
</evidence>
<dbReference type="Pfam" id="PF20520">
    <property type="entry name" value="Ac45-VOA1_TM"/>
    <property type="match status" value="1"/>
</dbReference>